<dbReference type="EMBL" id="JBEPSJ010000001">
    <property type="protein sequence ID" value="MET4581942.1"/>
    <property type="molecule type" value="Genomic_DNA"/>
</dbReference>
<evidence type="ECO:0000313" key="2">
    <source>
        <dbReference type="EMBL" id="MET4581942.1"/>
    </source>
</evidence>
<feature type="chain" id="PRO_5045493358" description="Lipoprotein" evidence="1">
    <location>
        <begin position="37"/>
        <end position="161"/>
    </location>
</feature>
<keyword evidence="3" id="KW-1185">Reference proteome</keyword>
<gene>
    <name evidence="2" type="ORF">ABIE21_001432</name>
</gene>
<proteinExistence type="predicted"/>
<dbReference type="RefSeq" id="WP_354024099.1">
    <property type="nucleotide sequence ID" value="NZ_JBEPSJ010000001.1"/>
</dbReference>
<accession>A0ABV2QLK4</accession>
<feature type="signal peptide" evidence="1">
    <location>
        <begin position="1"/>
        <end position="36"/>
    </location>
</feature>
<reference evidence="2 3" key="1">
    <citation type="submission" date="2024-06" db="EMBL/GenBank/DDBJ databases">
        <title>Sorghum-associated microbial communities from plants grown in Nebraska, USA.</title>
        <authorList>
            <person name="Schachtman D."/>
        </authorList>
    </citation>
    <scope>NUCLEOTIDE SEQUENCE [LARGE SCALE GENOMIC DNA]</scope>
    <source>
        <strain evidence="2 3">2857</strain>
    </source>
</reference>
<sequence>MHTGSITRTRVRRLWAVALGFAAASVLVGCTFSASAGQPTESPEAATQQAAVTAEETCAQLIDVNTVLYNEKIALDEGRIAAVEYGQVQQLVGRMVHRIDVAPDTALAETVATLRIVVGTYAPGGTTFDATTDQWAAVFADAREECTRAGVAFYTEGWTGG</sequence>
<dbReference type="Proteomes" id="UP001549257">
    <property type="component" value="Unassembled WGS sequence"/>
</dbReference>
<evidence type="ECO:0000256" key="1">
    <source>
        <dbReference type="SAM" id="SignalP"/>
    </source>
</evidence>
<evidence type="ECO:0000313" key="3">
    <source>
        <dbReference type="Proteomes" id="UP001549257"/>
    </source>
</evidence>
<protein>
    <recommendedName>
        <fullName evidence="4">Lipoprotein</fullName>
    </recommendedName>
</protein>
<comment type="caution">
    <text evidence="2">The sequence shown here is derived from an EMBL/GenBank/DDBJ whole genome shotgun (WGS) entry which is preliminary data.</text>
</comment>
<name>A0ABV2QLK4_9MICO</name>
<evidence type="ECO:0008006" key="4">
    <source>
        <dbReference type="Google" id="ProtNLM"/>
    </source>
</evidence>
<keyword evidence="1" id="KW-0732">Signal</keyword>
<organism evidence="2 3">
    <name type="scientific">Conyzicola nivalis</name>
    <dbReference type="NCBI Taxonomy" id="1477021"/>
    <lineage>
        <taxon>Bacteria</taxon>
        <taxon>Bacillati</taxon>
        <taxon>Actinomycetota</taxon>
        <taxon>Actinomycetes</taxon>
        <taxon>Micrococcales</taxon>
        <taxon>Microbacteriaceae</taxon>
        <taxon>Conyzicola</taxon>
    </lineage>
</organism>